<evidence type="ECO:0000259" key="5">
    <source>
        <dbReference type="PROSITE" id="PS50109"/>
    </source>
</evidence>
<feature type="transmembrane region" description="Helical" evidence="4">
    <location>
        <begin position="239"/>
        <end position="257"/>
    </location>
</feature>
<dbReference type="InterPro" id="IPR036890">
    <property type="entry name" value="HATPase_C_sf"/>
</dbReference>
<dbReference type="Pfam" id="PF02518">
    <property type="entry name" value="HATPase_c"/>
    <property type="match status" value="1"/>
</dbReference>
<gene>
    <name evidence="6" type="ORF">HD596_002217</name>
</gene>
<dbReference type="Gene3D" id="1.20.5.1930">
    <property type="match status" value="1"/>
</dbReference>
<dbReference type="EMBL" id="JACHMB010000001">
    <property type="protein sequence ID" value="MBB5775461.1"/>
    <property type="molecule type" value="Genomic_DNA"/>
</dbReference>
<dbReference type="PANTHER" id="PTHR24421">
    <property type="entry name" value="NITRATE/NITRITE SENSOR PROTEIN NARX-RELATED"/>
    <property type="match status" value="1"/>
</dbReference>
<feature type="domain" description="Histidine kinase" evidence="5">
    <location>
        <begin position="486"/>
        <end position="679"/>
    </location>
</feature>
<keyword evidence="4" id="KW-0812">Transmembrane</keyword>
<evidence type="ECO:0000313" key="7">
    <source>
        <dbReference type="Proteomes" id="UP000579153"/>
    </source>
</evidence>
<dbReference type="AlphaFoldDB" id="A0A7W9G1M4"/>
<keyword evidence="7" id="KW-1185">Reference proteome</keyword>
<feature type="transmembrane region" description="Helical" evidence="4">
    <location>
        <begin position="202"/>
        <end position="223"/>
    </location>
</feature>
<dbReference type="RefSeq" id="WP_221519279.1">
    <property type="nucleotide sequence ID" value="NZ_JACHMB010000001.1"/>
</dbReference>
<dbReference type="GO" id="GO:0016020">
    <property type="term" value="C:membrane"/>
    <property type="evidence" value="ECO:0007669"/>
    <property type="project" value="InterPro"/>
</dbReference>
<evidence type="ECO:0000256" key="3">
    <source>
        <dbReference type="ARBA" id="ARBA00023012"/>
    </source>
</evidence>
<feature type="transmembrane region" description="Helical" evidence="4">
    <location>
        <begin position="57"/>
        <end position="77"/>
    </location>
</feature>
<keyword evidence="4" id="KW-0472">Membrane</keyword>
<dbReference type="InterPro" id="IPR005467">
    <property type="entry name" value="His_kinase_dom"/>
</dbReference>
<dbReference type="InterPro" id="IPR050482">
    <property type="entry name" value="Sensor_HK_TwoCompSys"/>
</dbReference>
<comment type="caution">
    <text evidence="6">The sequence shown here is derived from an EMBL/GenBank/DDBJ whole genome shotgun (WGS) entry which is preliminary data.</text>
</comment>
<dbReference type="PROSITE" id="PS50109">
    <property type="entry name" value="HIS_KIN"/>
    <property type="match status" value="1"/>
</dbReference>
<dbReference type="Gene3D" id="3.30.565.10">
    <property type="entry name" value="Histidine kinase-like ATPase, C-terminal domain"/>
    <property type="match status" value="1"/>
</dbReference>
<dbReference type="InterPro" id="IPR011712">
    <property type="entry name" value="Sig_transdc_His_kin_sub3_dim/P"/>
</dbReference>
<proteinExistence type="predicted"/>
<feature type="transmembrane region" description="Helical" evidence="4">
    <location>
        <begin position="128"/>
        <end position="146"/>
    </location>
</feature>
<evidence type="ECO:0000313" key="6">
    <source>
        <dbReference type="EMBL" id="MBB5775461.1"/>
    </source>
</evidence>
<dbReference type="Pfam" id="PF07730">
    <property type="entry name" value="HisKA_3"/>
    <property type="match status" value="1"/>
</dbReference>
<keyword evidence="2 6" id="KW-0418">Kinase</keyword>
<protein>
    <submittedName>
        <fullName evidence="6">Signal transduction histidine kinase</fullName>
    </submittedName>
</protein>
<dbReference type="SUPFAM" id="SSF55874">
    <property type="entry name" value="ATPase domain of HSP90 chaperone/DNA topoisomerase II/histidine kinase"/>
    <property type="match status" value="1"/>
</dbReference>
<evidence type="ECO:0000256" key="2">
    <source>
        <dbReference type="ARBA" id="ARBA00022777"/>
    </source>
</evidence>
<keyword evidence="1" id="KW-0808">Transferase</keyword>
<dbReference type="InterPro" id="IPR003594">
    <property type="entry name" value="HATPase_dom"/>
</dbReference>
<name>A0A7W9G1M4_9ACTN</name>
<dbReference type="Proteomes" id="UP000579153">
    <property type="component" value="Unassembled WGS sequence"/>
</dbReference>
<keyword evidence="4" id="KW-1133">Transmembrane helix</keyword>
<feature type="transmembrane region" description="Helical" evidence="4">
    <location>
        <begin position="21"/>
        <end position="45"/>
    </location>
</feature>
<reference evidence="6 7" key="1">
    <citation type="submission" date="2020-08" db="EMBL/GenBank/DDBJ databases">
        <title>Sequencing the genomes of 1000 actinobacteria strains.</title>
        <authorList>
            <person name="Klenk H.-P."/>
        </authorList>
    </citation>
    <scope>NUCLEOTIDE SEQUENCE [LARGE SCALE GENOMIC DNA]</scope>
    <source>
        <strain evidence="6 7">DSM 45507</strain>
    </source>
</reference>
<dbReference type="SMART" id="SM00387">
    <property type="entry name" value="HATPase_c"/>
    <property type="match status" value="1"/>
</dbReference>
<feature type="transmembrane region" description="Helical" evidence="4">
    <location>
        <begin position="84"/>
        <end position="108"/>
    </location>
</feature>
<evidence type="ECO:0000256" key="4">
    <source>
        <dbReference type="SAM" id="Phobius"/>
    </source>
</evidence>
<dbReference type="GO" id="GO:0000155">
    <property type="term" value="F:phosphorelay sensor kinase activity"/>
    <property type="evidence" value="ECO:0007669"/>
    <property type="project" value="InterPro"/>
</dbReference>
<feature type="transmembrane region" description="Helical" evidence="4">
    <location>
        <begin position="263"/>
        <end position="283"/>
    </location>
</feature>
<organism evidence="6 7">
    <name type="scientific">Nonomuraea jabiensis</name>
    <dbReference type="NCBI Taxonomy" id="882448"/>
    <lineage>
        <taxon>Bacteria</taxon>
        <taxon>Bacillati</taxon>
        <taxon>Actinomycetota</taxon>
        <taxon>Actinomycetes</taxon>
        <taxon>Streptosporangiales</taxon>
        <taxon>Streptosporangiaceae</taxon>
        <taxon>Nonomuraea</taxon>
    </lineage>
</organism>
<dbReference type="GO" id="GO:0046983">
    <property type="term" value="F:protein dimerization activity"/>
    <property type="evidence" value="ECO:0007669"/>
    <property type="project" value="InterPro"/>
</dbReference>
<accession>A0A7W9G1M4</accession>
<evidence type="ECO:0000256" key="1">
    <source>
        <dbReference type="ARBA" id="ARBA00022679"/>
    </source>
</evidence>
<feature type="transmembrane region" description="Helical" evidence="4">
    <location>
        <begin position="158"/>
        <end position="178"/>
    </location>
</feature>
<dbReference type="CDD" id="cd16917">
    <property type="entry name" value="HATPase_UhpB-NarQ-NarX-like"/>
    <property type="match status" value="1"/>
</dbReference>
<feature type="transmembrane region" description="Helical" evidence="4">
    <location>
        <begin position="295"/>
        <end position="317"/>
    </location>
</feature>
<keyword evidence="3" id="KW-0902">Two-component regulatory system</keyword>
<sequence length="691" mass="72547">MSPRDRQARTGAVGAARDRQAKAGAAAGAVLTLGLTAAGIVLHVADGQAPGNPDLMAWWPMSATAACSYGLMGAWLAGARPRLVIGWLLLAIGLLQAISLAGPQYAVHALAVGHPLPGAEAALWVGNWTWRTGLALIALVLPLLLPDGRLLGRGWHPAMWLAAAGVLAASVDAARMGYTVDAPSLIGTYLRNPVGVDRLPPWLGLAVNAVPAAALALALVCLWRRWSEGGLAQRQQLKWIGLGFAATVVLFGLGFPLGPVVTAAAMLPLPLGCLVAAMRYGLWDVDVVVSRSLRYTLLLLCALVGYTALVDLLSGLLGRSTGAPLVAVAVVALAGRPLEGLLRGRVNRLVHGRSEDPYAVLAGIARRLDAARDADVVGAELLPEMTRTVASTMRLPYVAIELADGERVAHGSPVAETERLPLRYGGADVGTMLVGHRADGLSRAERRLLTSLAASAGVAVHTVALTRDLVRSRKQLVTAREEERRRLYRELHDGFGPLLAAAALQAETARDLIGEDRAAATRLLDKVVPRLRGAVDDVRGIVHGLRPPALDDLGLPSAVRELAGRFAGARLRIDVEIAEPLDPAPAAVEVAAYRMVAEALTNITRHAGAATARVELRREADDLRVVVEDDGRGMPRAPVPGMGVASMRARARELGGDLTIGAGAGGAGTRVEARLPLHTRGEIELTEEVPA</sequence>